<dbReference type="EMBL" id="BMAT01004282">
    <property type="protein sequence ID" value="GFR71321.1"/>
    <property type="molecule type" value="Genomic_DNA"/>
</dbReference>
<evidence type="ECO:0000313" key="3">
    <source>
        <dbReference type="Proteomes" id="UP000762676"/>
    </source>
</evidence>
<keyword evidence="1" id="KW-1133">Transmembrane helix</keyword>
<evidence type="ECO:0000313" key="2">
    <source>
        <dbReference type="EMBL" id="GFR71321.1"/>
    </source>
</evidence>
<accession>A0AAV4FEK0</accession>
<reference evidence="2 3" key="1">
    <citation type="journal article" date="2021" name="Elife">
        <title>Chloroplast acquisition without the gene transfer in kleptoplastic sea slugs, Plakobranchus ocellatus.</title>
        <authorList>
            <person name="Maeda T."/>
            <person name="Takahashi S."/>
            <person name="Yoshida T."/>
            <person name="Shimamura S."/>
            <person name="Takaki Y."/>
            <person name="Nagai Y."/>
            <person name="Toyoda A."/>
            <person name="Suzuki Y."/>
            <person name="Arimoto A."/>
            <person name="Ishii H."/>
            <person name="Satoh N."/>
            <person name="Nishiyama T."/>
            <person name="Hasebe M."/>
            <person name="Maruyama T."/>
            <person name="Minagawa J."/>
            <person name="Obokata J."/>
            <person name="Shigenobu S."/>
        </authorList>
    </citation>
    <scope>NUCLEOTIDE SEQUENCE [LARGE SCALE GENOMIC DNA]</scope>
</reference>
<name>A0AAV4FEK0_9GAST</name>
<keyword evidence="1" id="KW-0812">Transmembrane</keyword>
<keyword evidence="3" id="KW-1185">Reference proteome</keyword>
<dbReference type="AlphaFoldDB" id="A0AAV4FEK0"/>
<protein>
    <submittedName>
        <fullName evidence="2">Uncharacterized protein</fullName>
    </submittedName>
</protein>
<feature type="transmembrane region" description="Helical" evidence="1">
    <location>
        <begin position="22"/>
        <end position="48"/>
    </location>
</feature>
<evidence type="ECO:0000256" key="1">
    <source>
        <dbReference type="SAM" id="Phobius"/>
    </source>
</evidence>
<feature type="transmembrane region" description="Helical" evidence="1">
    <location>
        <begin position="54"/>
        <end position="74"/>
    </location>
</feature>
<proteinExistence type="predicted"/>
<keyword evidence="1" id="KW-0472">Membrane</keyword>
<comment type="caution">
    <text evidence="2">The sequence shown here is derived from an EMBL/GenBank/DDBJ whole genome shotgun (WGS) entry which is preliminary data.</text>
</comment>
<dbReference type="Proteomes" id="UP000762676">
    <property type="component" value="Unassembled WGS sequence"/>
</dbReference>
<organism evidence="2 3">
    <name type="scientific">Elysia marginata</name>
    <dbReference type="NCBI Taxonomy" id="1093978"/>
    <lineage>
        <taxon>Eukaryota</taxon>
        <taxon>Metazoa</taxon>
        <taxon>Spiralia</taxon>
        <taxon>Lophotrochozoa</taxon>
        <taxon>Mollusca</taxon>
        <taxon>Gastropoda</taxon>
        <taxon>Heterobranchia</taxon>
        <taxon>Euthyneura</taxon>
        <taxon>Panpulmonata</taxon>
        <taxon>Sacoglossa</taxon>
        <taxon>Placobranchoidea</taxon>
        <taxon>Plakobranchidae</taxon>
        <taxon>Elysia</taxon>
    </lineage>
</organism>
<sequence length="126" mass="13665">MEVAGRGEVTEVHRSRSRFRNVVVVVVVVVVIAAVLAALVVVIVAVVIVVVVVAVAVVVVVVMVVVVVGAIPALRSNFMADVMKLNKCNDWQNLELVAVYTLLSTEPQNTDFYRPTRSNASVNIRR</sequence>
<gene>
    <name evidence="2" type="ORF">ElyMa_002091400</name>
</gene>